<proteinExistence type="predicted"/>
<dbReference type="AlphaFoldDB" id="A0A4R5K8D6"/>
<gene>
    <name evidence="1" type="ORF">E1809_22620</name>
</gene>
<protein>
    <submittedName>
        <fullName evidence="1">Uncharacterized protein</fullName>
    </submittedName>
</protein>
<accession>A0A4R5K8D6</accession>
<organism evidence="1 2">
    <name type="scientific">Arthrobacter terricola</name>
    <dbReference type="NCBI Taxonomy" id="2547396"/>
    <lineage>
        <taxon>Bacteria</taxon>
        <taxon>Bacillati</taxon>
        <taxon>Actinomycetota</taxon>
        <taxon>Actinomycetes</taxon>
        <taxon>Micrococcales</taxon>
        <taxon>Micrococcaceae</taxon>
        <taxon>Arthrobacter</taxon>
    </lineage>
</organism>
<reference evidence="1 2" key="1">
    <citation type="submission" date="2019-03" db="EMBL/GenBank/DDBJ databases">
        <title>Whole genome sequence of Arthrobacter sp JH1-1.</title>
        <authorList>
            <person name="Trinh H.N."/>
        </authorList>
    </citation>
    <scope>NUCLEOTIDE SEQUENCE [LARGE SCALE GENOMIC DNA]</scope>
    <source>
        <strain evidence="1 2">JH1-1</strain>
    </source>
</reference>
<dbReference type="OrthoDB" id="4940361at2"/>
<name>A0A4R5K8D6_9MICC</name>
<dbReference type="EMBL" id="SMRU01000037">
    <property type="protein sequence ID" value="TDF90085.1"/>
    <property type="molecule type" value="Genomic_DNA"/>
</dbReference>
<sequence length="195" mass="21353">MFGPPPVTVEVPLLQVGAGLADYEDLGRYVGALRNPRGLHMTLLHLGVAEELSQDVARWTKDVTGSELVLRRVASWLDELPILEAFSGSSQRLIALGGGGVSGLDVDVPQHVFEYQVSLIQALHELLDDLLVDNIDDFILSSPALGFRSPRWLPHVAIGRPMDRERGPWEISPLPLEFGASRIRNRQTLPPAPTG</sequence>
<dbReference type="Proteomes" id="UP000295511">
    <property type="component" value="Unassembled WGS sequence"/>
</dbReference>
<evidence type="ECO:0000313" key="2">
    <source>
        <dbReference type="Proteomes" id="UP000295511"/>
    </source>
</evidence>
<evidence type="ECO:0000313" key="1">
    <source>
        <dbReference type="EMBL" id="TDF90085.1"/>
    </source>
</evidence>
<keyword evidence="2" id="KW-1185">Reference proteome</keyword>
<comment type="caution">
    <text evidence="1">The sequence shown here is derived from an EMBL/GenBank/DDBJ whole genome shotgun (WGS) entry which is preliminary data.</text>
</comment>